<evidence type="ECO:0000256" key="2">
    <source>
        <dbReference type="ARBA" id="ARBA00022475"/>
    </source>
</evidence>
<sequence>MHTTRSTPALLALALGYFSLGTASLAVVGLSAPISADLLVAPATVGLLVTVFALTFAVAAPLAPVVLGRMDRKRQLLLGLALLTVGGLAAAAAPTYAALTGARVLAALGAAIFGPAASAAGSLLVPAEQRQRALTTVFSGMAVATVLGVPLASFLGNGLGWRPAMLGVAVLAAVGLALVAAIVPPIETGTRPTARSYRTVLTGGGVLPMVATTLLTLAAQFTVYGVAGTYLAECYGAGPGLVSVTLLVFGAIGVVGNASSARLGVRLGGTRTVTLALAGMAVVFAALLTTPPAMAVGIAVFAVWAFFSQLFVAPQQARLVTLLPDQRAIVLALNASALYLGMSLGSLLGSTLLPRTGAALVPAVALLLLASAGAAHAASSRRVVPTAVPIS</sequence>
<reference evidence="8 9" key="1">
    <citation type="submission" date="2019-09" db="EMBL/GenBank/DDBJ databases">
        <title>Goodfellowia gen. nov., a new genus of the Pseudonocardineae related to Actinoalloteichus, containing Goodfellowia coeruleoviolacea gen. nov., comb. nov. gen. nov., comb. nov.</title>
        <authorList>
            <person name="Labeda D."/>
        </authorList>
    </citation>
    <scope>NUCLEOTIDE SEQUENCE [LARGE SCALE GENOMIC DNA]</scope>
    <source>
        <strain evidence="8 9">AN110305</strain>
    </source>
</reference>
<dbReference type="PANTHER" id="PTHR43124">
    <property type="entry name" value="PURINE EFFLUX PUMP PBUE"/>
    <property type="match status" value="1"/>
</dbReference>
<keyword evidence="9" id="KW-1185">Reference proteome</keyword>
<feature type="transmembrane region" description="Helical" evidence="6">
    <location>
        <begin position="237"/>
        <end position="256"/>
    </location>
</feature>
<accession>A0A5B2WVW7</accession>
<name>A0A5B2WVW7_9PSEU</name>
<feature type="transmembrane region" description="Helical" evidence="6">
    <location>
        <begin position="164"/>
        <end position="186"/>
    </location>
</feature>
<dbReference type="OrthoDB" id="9814237at2"/>
<feature type="transmembrane region" description="Helical" evidence="6">
    <location>
        <begin position="41"/>
        <end position="64"/>
    </location>
</feature>
<keyword evidence="3 6" id="KW-0812">Transmembrane</keyword>
<dbReference type="Pfam" id="PF07690">
    <property type="entry name" value="MFS_1"/>
    <property type="match status" value="1"/>
</dbReference>
<feature type="transmembrane region" description="Helical" evidence="6">
    <location>
        <begin position="206"/>
        <end position="231"/>
    </location>
</feature>
<dbReference type="GO" id="GO:0022857">
    <property type="term" value="F:transmembrane transporter activity"/>
    <property type="evidence" value="ECO:0007669"/>
    <property type="project" value="InterPro"/>
</dbReference>
<dbReference type="InterPro" id="IPR050189">
    <property type="entry name" value="MFS_Efflux_Transporters"/>
</dbReference>
<dbReference type="SUPFAM" id="SSF103473">
    <property type="entry name" value="MFS general substrate transporter"/>
    <property type="match status" value="1"/>
</dbReference>
<feature type="domain" description="Major facilitator superfamily (MFS) profile" evidence="7">
    <location>
        <begin position="9"/>
        <end position="388"/>
    </location>
</feature>
<evidence type="ECO:0000256" key="6">
    <source>
        <dbReference type="SAM" id="Phobius"/>
    </source>
</evidence>
<proteinExistence type="predicted"/>
<organism evidence="8 9">
    <name type="scientific">Solihabitans fulvus</name>
    <dbReference type="NCBI Taxonomy" id="1892852"/>
    <lineage>
        <taxon>Bacteria</taxon>
        <taxon>Bacillati</taxon>
        <taxon>Actinomycetota</taxon>
        <taxon>Actinomycetes</taxon>
        <taxon>Pseudonocardiales</taxon>
        <taxon>Pseudonocardiaceae</taxon>
        <taxon>Solihabitans</taxon>
    </lineage>
</organism>
<comment type="caution">
    <text evidence="8">The sequence shown here is derived from an EMBL/GenBank/DDBJ whole genome shotgun (WGS) entry which is preliminary data.</text>
</comment>
<feature type="transmembrane region" description="Helical" evidence="6">
    <location>
        <begin position="105"/>
        <end position="126"/>
    </location>
</feature>
<evidence type="ECO:0000256" key="4">
    <source>
        <dbReference type="ARBA" id="ARBA00022989"/>
    </source>
</evidence>
<dbReference type="PROSITE" id="PS50850">
    <property type="entry name" value="MFS"/>
    <property type="match status" value="1"/>
</dbReference>
<evidence type="ECO:0000313" key="9">
    <source>
        <dbReference type="Proteomes" id="UP000323454"/>
    </source>
</evidence>
<feature type="transmembrane region" description="Helical" evidence="6">
    <location>
        <begin position="294"/>
        <end position="313"/>
    </location>
</feature>
<dbReference type="EMBL" id="VUOB01000058">
    <property type="protein sequence ID" value="KAA2255208.1"/>
    <property type="molecule type" value="Genomic_DNA"/>
</dbReference>
<dbReference type="GO" id="GO:0005886">
    <property type="term" value="C:plasma membrane"/>
    <property type="evidence" value="ECO:0007669"/>
    <property type="project" value="UniProtKB-SubCell"/>
</dbReference>
<evidence type="ECO:0000256" key="1">
    <source>
        <dbReference type="ARBA" id="ARBA00004651"/>
    </source>
</evidence>
<protein>
    <submittedName>
        <fullName evidence="8">MFS transporter</fullName>
    </submittedName>
</protein>
<evidence type="ECO:0000256" key="3">
    <source>
        <dbReference type="ARBA" id="ARBA00022692"/>
    </source>
</evidence>
<dbReference type="InterPro" id="IPR020846">
    <property type="entry name" value="MFS_dom"/>
</dbReference>
<keyword evidence="5 6" id="KW-0472">Membrane</keyword>
<dbReference type="RefSeq" id="WP_149852962.1">
    <property type="nucleotide sequence ID" value="NZ_VUOB01000058.1"/>
</dbReference>
<feature type="transmembrane region" description="Helical" evidence="6">
    <location>
        <begin position="268"/>
        <end position="288"/>
    </location>
</feature>
<feature type="transmembrane region" description="Helical" evidence="6">
    <location>
        <begin position="359"/>
        <end position="378"/>
    </location>
</feature>
<keyword evidence="4 6" id="KW-1133">Transmembrane helix</keyword>
<gene>
    <name evidence="8" type="ORF">F0L68_28720</name>
</gene>
<feature type="transmembrane region" description="Helical" evidence="6">
    <location>
        <begin position="76"/>
        <end position="99"/>
    </location>
</feature>
<dbReference type="PANTHER" id="PTHR43124:SF10">
    <property type="entry name" value="PURINE EFFLUX PUMP PBUE"/>
    <property type="match status" value="1"/>
</dbReference>
<keyword evidence="2" id="KW-1003">Cell membrane</keyword>
<dbReference type="AlphaFoldDB" id="A0A5B2WVW7"/>
<dbReference type="Proteomes" id="UP000323454">
    <property type="component" value="Unassembled WGS sequence"/>
</dbReference>
<evidence type="ECO:0000313" key="8">
    <source>
        <dbReference type="EMBL" id="KAA2255208.1"/>
    </source>
</evidence>
<reference evidence="8 9" key="2">
    <citation type="submission" date="2019-09" db="EMBL/GenBank/DDBJ databases">
        <authorList>
            <person name="Jin C."/>
        </authorList>
    </citation>
    <scope>NUCLEOTIDE SEQUENCE [LARGE SCALE GENOMIC DNA]</scope>
    <source>
        <strain evidence="8 9">AN110305</strain>
    </source>
</reference>
<feature type="transmembrane region" description="Helical" evidence="6">
    <location>
        <begin position="329"/>
        <end position="353"/>
    </location>
</feature>
<evidence type="ECO:0000256" key="5">
    <source>
        <dbReference type="ARBA" id="ARBA00023136"/>
    </source>
</evidence>
<dbReference type="Gene3D" id="1.20.1250.20">
    <property type="entry name" value="MFS general substrate transporter like domains"/>
    <property type="match status" value="1"/>
</dbReference>
<evidence type="ECO:0000259" key="7">
    <source>
        <dbReference type="PROSITE" id="PS50850"/>
    </source>
</evidence>
<comment type="subcellular location">
    <subcellularLocation>
        <location evidence="1">Cell membrane</location>
        <topology evidence="1">Multi-pass membrane protein</topology>
    </subcellularLocation>
</comment>
<dbReference type="InterPro" id="IPR036259">
    <property type="entry name" value="MFS_trans_sf"/>
</dbReference>
<dbReference type="InterPro" id="IPR011701">
    <property type="entry name" value="MFS"/>
</dbReference>
<feature type="transmembrane region" description="Helical" evidence="6">
    <location>
        <begin position="133"/>
        <end position="152"/>
    </location>
</feature>